<dbReference type="OrthoDB" id="206228at2157"/>
<protein>
    <submittedName>
        <fullName evidence="2">DUF3267 domain-containing protein</fullName>
    </submittedName>
</protein>
<feature type="transmembrane region" description="Helical" evidence="1">
    <location>
        <begin position="26"/>
        <end position="46"/>
    </location>
</feature>
<dbReference type="RefSeq" id="WP_124178012.1">
    <property type="nucleotide sequence ID" value="NZ_REFY01000003.1"/>
</dbReference>
<organism evidence="2 3">
    <name type="scientific">Natrarchaeobius halalkaliphilus</name>
    <dbReference type="NCBI Taxonomy" id="1679091"/>
    <lineage>
        <taxon>Archaea</taxon>
        <taxon>Methanobacteriati</taxon>
        <taxon>Methanobacteriota</taxon>
        <taxon>Stenosarchaea group</taxon>
        <taxon>Halobacteria</taxon>
        <taxon>Halobacteriales</taxon>
        <taxon>Natrialbaceae</taxon>
        <taxon>Natrarchaeobius</taxon>
    </lineage>
</organism>
<proteinExistence type="predicted"/>
<dbReference type="Pfam" id="PF11667">
    <property type="entry name" value="DUF3267"/>
    <property type="match status" value="1"/>
</dbReference>
<feature type="transmembrane region" description="Helical" evidence="1">
    <location>
        <begin position="153"/>
        <end position="171"/>
    </location>
</feature>
<reference evidence="2 3" key="1">
    <citation type="submission" date="2018-10" db="EMBL/GenBank/DDBJ databases">
        <title>Natrarchaeobius chitinivorans gen. nov., sp. nov., and Natrarchaeobius haloalkaliphilus sp. nov., alkaliphilic, chitin-utilizing haloarchaea from hypersaline alkaline lakes.</title>
        <authorList>
            <person name="Sorokin D.Y."/>
            <person name="Elcheninov A.G."/>
            <person name="Kostrikina N.A."/>
            <person name="Bale N.J."/>
            <person name="Sinninghe Damste J.S."/>
            <person name="Khijniak T.V."/>
            <person name="Kublanov I.V."/>
            <person name="Toshchakov S.V."/>
        </authorList>
    </citation>
    <scope>NUCLEOTIDE SEQUENCE [LARGE SCALE GENOMIC DNA]</scope>
    <source>
        <strain evidence="2 3">AArcht-Sl</strain>
    </source>
</reference>
<keyword evidence="1" id="KW-0472">Membrane</keyword>
<accession>A0A3N6M8X1</accession>
<feature type="transmembrane region" description="Helical" evidence="1">
    <location>
        <begin position="127"/>
        <end position="147"/>
    </location>
</feature>
<dbReference type="Proteomes" id="UP000273828">
    <property type="component" value="Unassembled WGS sequence"/>
</dbReference>
<sequence length="305" mass="31816">MSRTDSQTTASPLAEFRLTRAVASQWLVVSVVGFFAFAYTFGRVLAFARGRPLEPIVISPPDPASALGWIVVSVALVGTVVILHELLHGVAMRRYGGTPSYGVGVSQFVFPAAYATSGNAEYTRTQLIVVLIAPFVGLTGIGLALMAVYPTPLVLVVLAVNAAGSVGDLWMASILAQYPDGAQVVGLPDDERGFALAAPNGDSVDRLPRTVTLSRLVVGSIGTLVVLVASVLLVVFGSLAFGTGTVVIGDPTGRWFLVRHELRSGVAHLEVGASFVVGTSAVAGFVWALLAGILERTSDRLGPSE</sequence>
<name>A0A3N6M8X1_9EURY</name>
<comment type="caution">
    <text evidence="2">The sequence shown here is derived from an EMBL/GenBank/DDBJ whole genome shotgun (WGS) entry which is preliminary data.</text>
</comment>
<evidence type="ECO:0000313" key="2">
    <source>
        <dbReference type="EMBL" id="RQG89926.1"/>
    </source>
</evidence>
<feature type="transmembrane region" description="Helical" evidence="1">
    <location>
        <begin position="66"/>
        <end position="87"/>
    </location>
</feature>
<keyword evidence="3" id="KW-1185">Reference proteome</keyword>
<evidence type="ECO:0000313" key="3">
    <source>
        <dbReference type="Proteomes" id="UP000273828"/>
    </source>
</evidence>
<dbReference type="EMBL" id="REFY01000003">
    <property type="protein sequence ID" value="RQG89926.1"/>
    <property type="molecule type" value="Genomic_DNA"/>
</dbReference>
<keyword evidence="1" id="KW-1133">Transmembrane helix</keyword>
<feature type="transmembrane region" description="Helical" evidence="1">
    <location>
        <begin position="271"/>
        <end position="294"/>
    </location>
</feature>
<gene>
    <name evidence="2" type="ORF">EA462_07910</name>
</gene>
<feature type="transmembrane region" description="Helical" evidence="1">
    <location>
        <begin position="216"/>
        <end position="241"/>
    </location>
</feature>
<dbReference type="AlphaFoldDB" id="A0A3N6M8X1"/>
<keyword evidence="1" id="KW-0812">Transmembrane</keyword>
<dbReference type="InterPro" id="IPR021683">
    <property type="entry name" value="DUF3267"/>
</dbReference>
<evidence type="ECO:0000256" key="1">
    <source>
        <dbReference type="SAM" id="Phobius"/>
    </source>
</evidence>